<feature type="domain" description="RING-type" evidence="16">
    <location>
        <begin position="122"/>
        <end position="364"/>
    </location>
</feature>
<evidence type="ECO:0000256" key="2">
    <source>
        <dbReference type="ARBA" id="ARBA00001947"/>
    </source>
</evidence>
<dbReference type="GO" id="GO:0016567">
    <property type="term" value="P:protein ubiquitination"/>
    <property type="evidence" value="ECO:0007669"/>
    <property type="project" value="InterPro"/>
</dbReference>
<dbReference type="Gene3D" id="1.20.120.1750">
    <property type="match status" value="1"/>
</dbReference>
<comment type="catalytic activity">
    <reaction evidence="1">
        <text>[E2 ubiquitin-conjugating enzyme]-S-ubiquitinyl-L-cysteine + [acceptor protein]-L-lysine = [E2 ubiquitin-conjugating enzyme]-L-cysteine + [acceptor protein]-N(6)-ubiquitinyl-L-lysine.</text>
        <dbReference type="EC" id="2.3.2.31"/>
    </reaction>
</comment>
<reference evidence="17" key="1">
    <citation type="submission" date="2023-03" db="EMBL/GenBank/DDBJ databases">
        <authorList>
            <person name="Julca I."/>
        </authorList>
    </citation>
    <scope>NUCLEOTIDE SEQUENCE</scope>
</reference>
<dbReference type="GO" id="GO:0008270">
    <property type="term" value="F:zinc ion binding"/>
    <property type="evidence" value="ECO:0007669"/>
    <property type="project" value="UniProtKB-KW"/>
</dbReference>
<comment type="cofactor">
    <cofactor evidence="2">
        <name>Zn(2+)</name>
        <dbReference type="ChEBI" id="CHEBI:29105"/>
    </cofactor>
</comment>
<feature type="compositionally biased region" description="Acidic residues" evidence="14">
    <location>
        <begin position="1"/>
        <end position="18"/>
    </location>
</feature>
<evidence type="ECO:0000256" key="9">
    <source>
        <dbReference type="ARBA" id="ARBA00022737"/>
    </source>
</evidence>
<evidence type="ECO:0000256" key="7">
    <source>
        <dbReference type="ARBA" id="ARBA00022679"/>
    </source>
</evidence>
<evidence type="ECO:0000259" key="16">
    <source>
        <dbReference type="PROSITE" id="PS51873"/>
    </source>
</evidence>
<dbReference type="InterPro" id="IPR031127">
    <property type="entry name" value="E3_UB_ligase_RBR"/>
</dbReference>
<name>A0AAV1CDS3_OLDCO</name>
<dbReference type="EMBL" id="OX459119">
    <property type="protein sequence ID" value="CAI9093456.1"/>
    <property type="molecule type" value="Genomic_DNA"/>
</dbReference>
<evidence type="ECO:0000256" key="4">
    <source>
        <dbReference type="ARBA" id="ARBA00004906"/>
    </source>
</evidence>
<dbReference type="PROSITE" id="PS50089">
    <property type="entry name" value="ZF_RING_2"/>
    <property type="match status" value="1"/>
</dbReference>
<keyword evidence="18" id="KW-1185">Reference proteome</keyword>
<dbReference type="InterPro" id="IPR048962">
    <property type="entry name" value="ARIH1-like_UBL"/>
</dbReference>
<evidence type="ECO:0000259" key="15">
    <source>
        <dbReference type="PROSITE" id="PS50089"/>
    </source>
</evidence>
<dbReference type="Pfam" id="PF21235">
    <property type="entry name" value="UBA_ARI1"/>
    <property type="match status" value="1"/>
</dbReference>
<evidence type="ECO:0000256" key="8">
    <source>
        <dbReference type="ARBA" id="ARBA00022723"/>
    </source>
</evidence>
<dbReference type="InterPro" id="IPR044066">
    <property type="entry name" value="TRIAD_supradom"/>
</dbReference>
<dbReference type="PANTHER" id="PTHR11685">
    <property type="entry name" value="RBR FAMILY RING FINGER AND IBR DOMAIN-CONTAINING"/>
    <property type="match status" value="1"/>
</dbReference>
<feature type="region of interest" description="Disordered" evidence="14">
    <location>
        <begin position="1"/>
        <end position="35"/>
    </location>
</feature>
<feature type="domain" description="RING-type" evidence="15">
    <location>
        <begin position="126"/>
        <end position="176"/>
    </location>
</feature>
<evidence type="ECO:0000256" key="5">
    <source>
        <dbReference type="ARBA" id="ARBA00005884"/>
    </source>
</evidence>
<comment type="similarity">
    <text evidence="5">Belongs to the RBR family. Ariadne subfamily.</text>
</comment>
<evidence type="ECO:0000256" key="12">
    <source>
        <dbReference type="ARBA" id="ARBA00022833"/>
    </source>
</evidence>
<dbReference type="InterPro" id="IPR045840">
    <property type="entry name" value="Ariadne"/>
</dbReference>
<gene>
    <name evidence="17" type="ORF">OLC1_LOCUS4858</name>
</gene>
<dbReference type="SUPFAM" id="SSF57850">
    <property type="entry name" value="RING/U-box"/>
    <property type="match status" value="1"/>
</dbReference>
<evidence type="ECO:0000256" key="1">
    <source>
        <dbReference type="ARBA" id="ARBA00001798"/>
    </source>
</evidence>
<evidence type="ECO:0000256" key="3">
    <source>
        <dbReference type="ARBA" id="ARBA00003976"/>
    </source>
</evidence>
<comment type="function">
    <text evidence="3">Might act as an E3 ubiquitin-protein ligase, or as part of E3 complex, which accepts ubiquitin from specific E2 ubiquitin-conjugating enzymes and then transfers it to substrates.</text>
</comment>
<dbReference type="AlphaFoldDB" id="A0AAV1CDS3"/>
<keyword evidence="12" id="KW-0862">Zinc</keyword>
<evidence type="ECO:0000256" key="13">
    <source>
        <dbReference type="PROSITE-ProRule" id="PRU00175"/>
    </source>
</evidence>
<protein>
    <recommendedName>
        <fullName evidence="6">RBR-type E3 ubiquitin transferase</fullName>
        <ecNumber evidence="6">2.3.2.31</ecNumber>
    </recommendedName>
</protein>
<evidence type="ECO:0000256" key="14">
    <source>
        <dbReference type="SAM" id="MobiDB-lite"/>
    </source>
</evidence>
<evidence type="ECO:0000313" key="17">
    <source>
        <dbReference type="EMBL" id="CAI9093456.1"/>
    </source>
</evidence>
<keyword evidence="11" id="KW-0833">Ubl conjugation pathway</keyword>
<dbReference type="Pfam" id="PF19422">
    <property type="entry name" value="Ariadne"/>
    <property type="match status" value="1"/>
</dbReference>
<dbReference type="FunFam" id="3.30.40.10:FF:000019">
    <property type="entry name" value="RBR-type E3 ubiquitin transferase"/>
    <property type="match status" value="1"/>
</dbReference>
<keyword evidence="9" id="KW-0677">Repeat</keyword>
<keyword evidence="7" id="KW-0808">Transferase</keyword>
<dbReference type="PROSITE" id="PS51873">
    <property type="entry name" value="TRIAD"/>
    <property type="match status" value="1"/>
</dbReference>
<accession>A0AAV1CDS3</accession>
<evidence type="ECO:0000313" key="18">
    <source>
        <dbReference type="Proteomes" id="UP001161247"/>
    </source>
</evidence>
<keyword evidence="10 13" id="KW-0863">Zinc-finger</keyword>
<dbReference type="InterPro" id="IPR001841">
    <property type="entry name" value="Znf_RING"/>
</dbReference>
<dbReference type="GO" id="GO:0061630">
    <property type="term" value="F:ubiquitin protein ligase activity"/>
    <property type="evidence" value="ECO:0007669"/>
    <property type="project" value="UniProtKB-EC"/>
</dbReference>
<evidence type="ECO:0000256" key="10">
    <source>
        <dbReference type="ARBA" id="ARBA00022771"/>
    </source>
</evidence>
<sequence>MSMSDDECSVDYDLDDEQGYYNSEEYPDSPGSDDRDCSIDNNMEFRFFSSEEIRAHVHRDISEISSLLSVSNESAVVLLSKFGWDVGRIHEEWFSDEEKTRRACGLRVPADSSEGEKRDVKGKFFCGICLESHRHDSANNSAVKSTCGHVYCETCWRTYISTAINDGAGSLLLRCPEPSCKASVADMIGSLASDENRAKYENHLLRSYVEGKKNFRYCPGPGCEFAVECLDSEDISGCPWRNHDDYGCNRYEVAKKDGRFSEEENIREMVKRSLDRYTHHFERWIGNHISRKRALADIEELSAKHLEKLRDIHHLTMSQLQFIKDAWVQIVECRRVLKWSYAYGYYMPENEPEKKKFFEYLQGQAEFNLERLHSLVEKELSRHSNKEAPPIEFTSYSTKVVDLTKVTRGYFQNLGTALANGLSDVN</sequence>
<organism evidence="17 18">
    <name type="scientific">Oldenlandia corymbosa var. corymbosa</name>
    <dbReference type="NCBI Taxonomy" id="529605"/>
    <lineage>
        <taxon>Eukaryota</taxon>
        <taxon>Viridiplantae</taxon>
        <taxon>Streptophyta</taxon>
        <taxon>Embryophyta</taxon>
        <taxon>Tracheophyta</taxon>
        <taxon>Spermatophyta</taxon>
        <taxon>Magnoliopsida</taxon>
        <taxon>eudicotyledons</taxon>
        <taxon>Gunneridae</taxon>
        <taxon>Pentapetalae</taxon>
        <taxon>asterids</taxon>
        <taxon>lamiids</taxon>
        <taxon>Gentianales</taxon>
        <taxon>Rubiaceae</taxon>
        <taxon>Rubioideae</taxon>
        <taxon>Spermacoceae</taxon>
        <taxon>Hedyotis-Oldenlandia complex</taxon>
        <taxon>Oldenlandia</taxon>
    </lineage>
</organism>
<evidence type="ECO:0000256" key="11">
    <source>
        <dbReference type="ARBA" id="ARBA00022786"/>
    </source>
</evidence>
<comment type="pathway">
    <text evidence="4">Protein modification; protein ubiquitination.</text>
</comment>
<dbReference type="Proteomes" id="UP001161247">
    <property type="component" value="Chromosome 2"/>
</dbReference>
<proteinExistence type="inferred from homology"/>
<keyword evidence="8" id="KW-0479">Metal-binding</keyword>
<dbReference type="EC" id="2.3.2.31" evidence="6"/>
<evidence type="ECO:0000256" key="6">
    <source>
        <dbReference type="ARBA" id="ARBA00012251"/>
    </source>
</evidence>